<keyword evidence="2" id="KW-0472">Membrane</keyword>
<protein>
    <submittedName>
        <fullName evidence="4">Sensor histidine kinase YesM</fullName>
    </submittedName>
</protein>
<dbReference type="EMBL" id="JACHLD010000014">
    <property type="protein sequence ID" value="MBB4804716.1"/>
    <property type="molecule type" value="Genomic_DNA"/>
</dbReference>
<evidence type="ECO:0000256" key="2">
    <source>
        <dbReference type="SAM" id="Phobius"/>
    </source>
</evidence>
<dbReference type="AlphaFoldDB" id="A0A7W7J1V0"/>
<proteinExistence type="predicted"/>
<keyword evidence="2" id="KW-1133">Transmembrane helix</keyword>
<feature type="domain" description="Signal transduction histidine kinase internal region" evidence="3">
    <location>
        <begin position="171"/>
        <end position="247"/>
    </location>
</feature>
<evidence type="ECO:0000259" key="3">
    <source>
        <dbReference type="Pfam" id="PF06580"/>
    </source>
</evidence>
<dbReference type="Pfam" id="PF06580">
    <property type="entry name" value="His_kinase"/>
    <property type="match status" value="1"/>
</dbReference>
<dbReference type="PANTHER" id="PTHR34220">
    <property type="entry name" value="SENSOR HISTIDINE KINASE YPDA"/>
    <property type="match status" value="1"/>
</dbReference>
<feature type="coiled-coil region" evidence="1">
    <location>
        <begin position="152"/>
        <end position="179"/>
    </location>
</feature>
<dbReference type="Proteomes" id="UP000561681">
    <property type="component" value="Unassembled WGS sequence"/>
</dbReference>
<dbReference type="GO" id="GO:0016020">
    <property type="term" value="C:membrane"/>
    <property type="evidence" value="ECO:0007669"/>
    <property type="project" value="InterPro"/>
</dbReference>
<reference evidence="4 5" key="1">
    <citation type="submission" date="2020-08" db="EMBL/GenBank/DDBJ databases">
        <title>Functional genomics of gut bacteria from endangered species of beetles.</title>
        <authorList>
            <person name="Carlos-Shanley C."/>
        </authorList>
    </citation>
    <scope>NUCLEOTIDE SEQUENCE [LARGE SCALE GENOMIC DNA]</scope>
    <source>
        <strain evidence="4 5">S00142</strain>
    </source>
</reference>
<organism evidence="4 5">
    <name type="scientific">Flavobacterium nitrogenifigens</name>
    <dbReference type="NCBI Taxonomy" id="1617283"/>
    <lineage>
        <taxon>Bacteria</taxon>
        <taxon>Pseudomonadati</taxon>
        <taxon>Bacteroidota</taxon>
        <taxon>Flavobacteriia</taxon>
        <taxon>Flavobacteriales</taxon>
        <taxon>Flavobacteriaceae</taxon>
        <taxon>Flavobacterium</taxon>
    </lineage>
</organism>
<evidence type="ECO:0000313" key="4">
    <source>
        <dbReference type="EMBL" id="MBB4804716.1"/>
    </source>
</evidence>
<feature type="transmembrane region" description="Helical" evidence="2">
    <location>
        <begin position="20"/>
        <end position="39"/>
    </location>
</feature>
<comment type="caution">
    <text evidence="4">The sequence shown here is derived from an EMBL/GenBank/DDBJ whole genome shotgun (WGS) entry which is preliminary data.</text>
</comment>
<name>A0A7W7J1V0_9FLAO</name>
<gene>
    <name evidence="4" type="ORF">HNP37_004814</name>
</gene>
<dbReference type="PANTHER" id="PTHR34220:SF7">
    <property type="entry name" value="SENSOR HISTIDINE KINASE YPDA"/>
    <property type="match status" value="1"/>
</dbReference>
<keyword evidence="5" id="KW-1185">Reference proteome</keyword>
<sequence>MPVILNVKKNMQIQKIDWKLGVLSSILLSMIAFSLFLIRMDEIRWNDTLLVVAFTFLYCFLCWLTHSSLLKRNNQLKFDNKQKRYAALSIMASGFLIFGFDLICGFFSDRIILFNQFAYQMHGPKKYFGMLLRAELLSCLYYFILYYTHILREKQQHAIEIAKLKQAQLEANLSSLKEQLSPHFLFNTLSTLSTLTREENVKNYVSELASVYRYVVLYEKKNKASLKEELKFIESYLYILKTRMENAIMICINVDENMKKTVLPPLTLQLLIENAIKHNIASMARPLKIDIYIKDEEFLVVSNNFQPKISVHHATGIGLDNIIQRYNLLFSRDIHIINNANEFTVMLPIIRP</sequence>
<accession>A0A7W7J1V0</accession>
<dbReference type="InterPro" id="IPR050640">
    <property type="entry name" value="Bact_2-comp_sensor_kinase"/>
</dbReference>
<dbReference type="InterPro" id="IPR010559">
    <property type="entry name" value="Sig_transdc_His_kin_internal"/>
</dbReference>
<feature type="transmembrane region" description="Helical" evidence="2">
    <location>
        <begin position="85"/>
        <end position="108"/>
    </location>
</feature>
<dbReference type="GO" id="GO:0000155">
    <property type="term" value="F:phosphorelay sensor kinase activity"/>
    <property type="evidence" value="ECO:0007669"/>
    <property type="project" value="InterPro"/>
</dbReference>
<evidence type="ECO:0000313" key="5">
    <source>
        <dbReference type="Proteomes" id="UP000561681"/>
    </source>
</evidence>
<keyword evidence="1" id="KW-0175">Coiled coil</keyword>
<feature type="transmembrane region" description="Helical" evidence="2">
    <location>
        <begin position="45"/>
        <end position="64"/>
    </location>
</feature>
<keyword evidence="2" id="KW-0812">Transmembrane</keyword>
<feature type="transmembrane region" description="Helical" evidence="2">
    <location>
        <begin position="128"/>
        <end position="147"/>
    </location>
</feature>
<keyword evidence="4" id="KW-0808">Transferase</keyword>
<keyword evidence="4" id="KW-0418">Kinase</keyword>
<evidence type="ECO:0000256" key="1">
    <source>
        <dbReference type="SAM" id="Coils"/>
    </source>
</evidence>
<dbReference type="RefSeq" id="WP_184168217.1">
    <property type="nucleotide sequence ID" value="NZ_JACHLD010000014.1"/>
</dbReference>